<name>A0ABW6KI54_9BACI</name>
<comment type="caution">
    <text evidence="1">The sequence shown here is derived from an EMBL/GenBank/DDBJ whole genome shotgun (WGS) entry which is preliminary data.</text>
</comment>
<keyword evidence="2" id="KW-1185">Reference proteome</keyword>
<evidence type="ECO:0000313" key="1">
    <source>
        <dbReference type="EMBL" id="MFE8703926.1"/>
    </source>
</evidence>
<protein>
    <submittedName>
        <fullName evidence="1">Peptidase M23</fullName>
    </submittedName>
</protein>
<accession>A0ABW6KI54</accession>
<dbReference type="Proteomes" id="UP001601059">
    <property type="component" value="Unassembled WGS sequence"/>
</dbReference>
<dbReference type="RefSeq" id="WP_389364861.1">
    <property type="nucleotide sequence ID" value="NZ_JBIACK010000021.1"/>
</dbReference>
<proteinExistence type="predicted"/>
<reference evidence="1 2" key="1">
    <citation type="submission" date="2024-08" db="EMBL/GenBank/DDBJ databases">
        <title>Two novel Cytobacillus novel species.</title>
        <authorList>
            <person name="Liu G."/>
        </authorList>
    </citation>
    <scope>NUCLEOTIDE SEQUENCE [LARGE SCALE GENOMIC DNA]</scope>
    <source>
        <strain evidence="1 2">FJAT-54145</strain>
    </source>
</reference>
<gene>
    <name evidence="1" type="ORF">ACFYKX_25470</name>
</gene>
<evidence type="ECO:0000313" key="2">
    <source>
        <dbReference type="Proteomes" id="UP001601059"/>
    </source>
</evidence>
<dbReference type="EMBL" id="JBIACK010000021">
    <property type="protein sequence ID" value="MFE8703926.1"/>
    <property type="molecule type" value="Genomic_DNA"/>
</dbReference>
<sequence>MGTTLRAFFLCLVWAGILTMQLNFDADSTATRRLKDALELATHDAALYLKTDELANGRIVFDQTLATQTLKKSLEMNLSLDTSLTPLSTSFFKDEGQIKLLLVEFVDDSNTLAYPTNYFNSTYEIIDTIEGPAIVAVLETTGPRWFGGTKKTIRQAVVYEYKHY</sequence>
<organism evidence="1 2">
    <name type="scientific">Cytobacillus spartinae</name>
    <dbReference type="NCBI Taxonomy" id="3299023"/>
    <lineage>
        <taxon>Bacteria</taxon>
        <taxon>Bacillati</taxon>
        <taxon>Bacillota</taxon>
        <taxon>Bacilli</taxon>
        <taxon>Bacillales</taxon>
        <taxon>Bacillaceae</taxon>
        <taxon>Cytobacillus</taxon>
    </lineage>
</organism>